<name>A0A5B2UIS4_9PSED</name>
<dbReference type="Proteomes" id="UP000199620">
    <property type="component" value="Chromosome I"/>
</dbReference>
<dbReference type="InterPro" id="IPR001279">
    <property type="entry name" value="Metallo-B-lactamas"/>
</dbReference>
<feature type="domain" description="Metallo-beta-lactamase" evidence="2">
    <location>
        <begin position="27"/>
        <end position="80"/>
    </location>
</feature>
<reference evidence="4 5" key="1">
    <citation type="submission" date="2016-10" db="EMBL/GenBank/DDBJ databases">
        <authorList>
            <person name="Varghese N."/>
            <person name="Submissions S."/>
        </authorList>
    </citation>
    <scope>NUCLEOTIDE SEQUENCE [LARGE SCALE GENOMIC DNA]</scope>
    <source>
        <strain evidence="4 5">BS2771</strain>
    </source>
</reference>
<dbReference type="InterPro" id="IPR052159">
    <property type="entry name" value="Competence_DNA_uptake"/>
</dbReference>
<evidence type="ECO:0000256" key="1">
    <source>
        <dbReference type="SAM" id="MobiDB-lite"/>
    </source>
</evidence>
<dbReference type="Gene3D" id="3.60.15.10">
    <property type="entry name" value="Ribonuclease Z/Hydroxyacylglutathione hydrolase-like"/>
    <property type="match status" value="1"/>
</dbReference>
<proteinExistence type="predicted"/>
<dbReference type="InterPro" id="IPR036866">
    <property type="entry name" value="RibonucZ/Hydroxyglut_hydro"/>
</dbReference>
<evidence type="ECO:0000313" key="5">
    <source>
        <dbReference type="Proteomes" id="UP000199620"/>
    </source>
</evidence>
<sequence>MFRIRAIQVEHGDSLLISYGDDKRPRHLLVDGGPSESSETLLSVLNDVRGDEQLKLEVLVVTHYDLDHIQGIIKLLKRLPDWLDIQEIWFNGYHHLKPSDILGSSEGDTLSRLIRARGLSWNASFRKDENGEEGGRIIQSKQPITLPGGLEVRVLSPDEAGMAALAEDWRDPTLPPPDSESAPDDLMGRLETWPPKKYAEYGGSAFVSDRSVPNKSSIALLLTFDNKRVLLGADAYSDVVEEGLKMQFEREVPIDLLKVSHHGSKGNTNKALLDLLECGRFLISTSGKNHKHPDHALIARLVARYDTPKIIFNYSADWPGNWQRSPVNWPPYDTQYPNDGEAFVDVLL</sequence>
<keyword evidence="3" id="KW-0378">Hydrolase</keyword>
<evidence type="ECO:0000313" key="4">
    <source>
        <dbReference type="EMBL" id="SDU90924.1"/>
    </source>
</evidence>
<dbReference type="Pfam" id="PF00753">
    <property type="entry name" value="Lactamase_B"/>
    <property type="match status" value="1"/>
</dbReference>
<reference evidence="3 6" key="2">
    <citation type="submission" date="2019-09" db="EMBL/GenBank/DDBJ databases">
        <title>Draft genome sequence of Pseudomonas brenneri CCUG 51514(T).</title>
        <authorList>
            <person name="Tunovic T."/>
            <person name="Pineiro-Iglesias B."/>
            <person name="Unosson C."/>
            <person name="Inganas E."/>
            <person name="Ohlen M."/>
            <person name="Cardew S."/>
            <person name="Jensie-Markopoulos S."/>
            <person name="Salva-Serra F."/>
            <person name="Jaen-Luchoro D."/>
            <person name="Svensson-Stadler L."/>
            <person name="Chun J."/>
            <person name="Moore E."/>
        </authorList>
    </citation>
    <scope>NUCLEOTIDE SEQUENCE [LARGE SCALE GENOMIC DNA]</scope>
    <source>
        <strain evidence="3 6">CCUG 51514</strain>
    </source>
</reference>
<evidence type="ECO:0000313" key="3">
    <source>
        <dbReference type="EMBL" id="KAA2226723.1"/>
    </source>
</evidence>
<accession>A0A5B2UIS4</accession>
<dbReference type="EMBL" id="LT629800">
    <property type="protein sequence ID" value="SDU90924.1"/>
    <property type="molecule type" value="Genomic_DNA"/>
</dbReference>
<dbReference type="GO" id="GO:0016787">
    <property type="term" value="F:hydrolase activity"/>
    <property type="evidence" value="ECO:0007669"/>
    <property type="project" value="UniProtKB-KW"/>
</dbReference>
<evidence type="ECO:0000259" key="2">
    <source>
        <dbReference type="Pfam" id="PF00753"/>
    </source>
</evidence>
<feature type="region of interest" description="Disordered" evidence="1">
    <location>
        <begin position="166"/>
        <end position="185"/>
    </location>
</feature>
<dbReference type="RefSeq" id="WP_090290966.1">
    <property type="nucleotide sequence ID" value="NZ_BMNU01000015.1"/>
</dbReference>
<gene>
    <name evidence="3" type="ORF">F1720_24925</name>
    <name evidence="4" type="ORF">SAMN04490181_1382</name>
</gene>
<organism evidence="3 6">
    <name type="scientific">Pseudomonas brenneri</name>
    <dbReference type="NCBI Taxonomy" id="129817"/>
    <lineage>
        <taxon>Bacteria</taxon>
        <taxon>Pseudomonadati</taxon>
        <taxon>Pseudomonadota</taxon>
        <taxon>Gammaproteobacteria</taxon>
        <taxon>Pseudomonadales</taxon>
        <taxon>Pseudomonadaceae</taxon>
        <taxon>Pseudomonas</taxon>
    </lineage>
</organism>
<dbReference type="PANTHER" id="PTHR30619">
    <property type="entry name" value="DNA INTERNALIZATION/COMPETENCE PROTEIN COMEC/REC2"/>
    <property type="match status" value="1"/>
</dbReference>
<evidence type="ECO:0000313" key="6">
    <source>
        <dbReference type="Proteomes" id="UP000325296"/>
    </source>
</evidence>
<protein>
    <submittedName>
        <fullName evidence="3">MBL fold metallo-hydrolase</fullName>
    </submittedName>
    <submittedName>
        <fullName evidence="4">Metallo-beta-lactamase superfamily protein</fullName>
    </submittedName>
</protein>
<dbReference type="PANTHER" id="PTHR30619:SF1">
    <property type="entry name" value="RECOMBINATION PROTEIN 2"/>
    <property type="match status" value="1"/>
</dbReference>
<dbReference type="EMBL" id="VUOL01000019">
    <property type="protein sequence ID" value="KAA2226723.1"/>
    <property type="molecule type" value="Genomic_DNA"/>
</dbReference>
<dbReference type="SUPFAM" id="SSF56281">
    <property type="entry name" value="Metallo-hydrolase/oxidoreductase"/>
    <property type="match status" value="1"/>
</dbReference>
<dbReference type="Proteomes" id="UP000325296">
    <property type="component" value="Unassembled WGS sequence"/>
</dbReference>
<dbReference type="OrthoDB" id="418728at2"/>
<keyword evidence="5" id="KW-1185">Reference proteome</keyword>
<dbReference type="AlphaFoldDB" id="A0A5B2UIS4"/>